<evidence type="ECO:0008006" key="3">
    <source>
        <dbReference type="Google" id="ProtNLM"/>
    </source>
</evidence>
<protein>
    <recommendedName>
        <fullName evidence="3">DUF3039 domain-containing protein</fullName>
    </recommendedName>
</protein>
<evidence type="ECO:0000313" key="2">
    <source>
        <dbReference type="Proteomes" id="UP000309992"/>
    </source>
</evidence>
<gene>
    <name evidence="1" type="ORF">FCN18_30470</name>
</gene>
<dbReference type="Proteomes" id="UP000309992">
    <property type="component" value="Unassembled WGS sequence"/>
</dbReference>
<dbReference type="RefSeq" id="WP_137096703.1">
    <property type="nucleotide sequence ID" value="NZ_SWMS01000024.1"/>
</dbReference>
<reference evidence="1 2" key="1">
    <citation type="journal article" date="2015" name="Antonie Van Leeuwenhoek">
        <title>Prauserella endophytica sp. nov., an endophytic actinobacterium isolated from Tamarix taklamakanensis.</title>
        <authorList>
            <person name="Liu J.M."/>
            <person name="Habden X."/>
            <person name="Guo L."/>
            <person name="Tuo L."/>
            <person name="Jiang Z.K."/>
            <person name="Liu S.W."/>
            <person name="Liu X.F."/>
            <person name="Chen L."/>
            <person name="Li R.F."/>
            <person name="Zhang Y.Q."/>
            <person name="Sun C.H."/>
        </authorList>
    </citation>
    <scope>NUCLEOTIDE SEQUENCE [LARGE SCALE GENOMIC DNA]</scope>
    <source>
        <strain evidence="1 2">CGMCC 4.7182</strain>
    </source>
</reference>
<keyword evidence="2" id="KW-1185">Reference proteome</keyword>
<comment type="caution">
    <text evidence="1">The sequence shown here is derived from an EMBL/GenBank/DDBJ whole genome shotgun (WGS) entry which is preliminary data.</text>
</comment>
<dbReference type="EMBL" id="SWMS01000024">
    <property type="protein sequence ID" value="TKG63098.1"/>
    <property type="molecule type" value="Genomic_DNA"/>
</dbReference>
<sequence length="75" mass="8034">MSVRILVARPRPGLVGETRRVTHVFPYPDTPPDRLAAYCGANFGQGELELLPGIHGMPCEACLARVPAPEQIGAP</sequence>
<accession>A0ABY2RXA4</accession>
<name>A0ABY2RXA4_9PSEU</name>
<evidence type="ECO:0000313" key="1">
    <source>
        <dbReference type="EMBL" id="TKG63098.1"/>
    </source>
</evidence>
<organism evidence="1 2">
    <name type="scientific">Prauserella endophytica</name>
    <dbReference type="NCBI Taxonomy" id="1592324"/>
    <lineage>
        <taxon>Bacteria</taxon>
        <taxon>Bacillati</taxon>
        <taxon>Actinomycetota</taxon>
        <taxon>Actinomycetes</taxon>
        <taxon>Pseudonocardiales</taxon>
        <taxon>Pseudonocardiaceae</taxon>
        <taxon>Prauserella</taxon>
        <taxon>Prauserella coralliicola group</taxon>
    </lineage>
</organism>
<proteinExistence type="predicted"/>